<feature type="compositionally biased region" description="Low complexity" evidence="1">
    <location>
        <begin position="302"/>
        <end position="317"/>
    </location>
</feature>
<feature type="compositionally biased region" description="Low complexity" evidence="1">
    <location>
        <begin position="404"/>
        <end position="413"/>
    </location>
</feature>
<feature type="transmembrane region" description="Helical" evidence="2">
    <location>
        <begin position="202"/>
        <end position="221"/>
    </location>
</feature>
<organism evidence="4 5">
    <name type="scientific">Staphylococcus equorum</name>
    <dbReference type="NCBI Taxonomy" id="246432"/>
    <lineage>
        <taxon>Bacteria</taxon>
        <taxon>Bacillati</taxon>
        <taxon>Bacillota</taxon>
        <taxon>Bacilli</taxon>
        <taxon>Bacillales</taxon>
        <taxon>Staphylococcaceae</taxon>
        <taxon>Staphylococcus</taxon>
    </lineage>
</organism>
<feature type="transmembrane region" description="Helical" evidence="2">
    <location>
        <begin position="41"/>
        <end position="61"/>
    </location>
</feature>
<feature type="compositionally biased region" description="Polar residues" evidence="1">
    <location>
        <begin position="433"/>
        <end position="453"/>
    </location>
</feature>
<name>A0AAP7IE73_9STAP</name>
<sequence length="504" mass="56248">MNTKRIPGFQWAMMIFIFFIIAYAAPIILKDFQGTISLKTFVFDISSLAPFIAAIICLLVFKHRGTQLGSLKFSISLKVIERIILALVIPLIIFIIAMICFNVYADSFVLLQTEDLSVSIISIIIGQIIMAFLVEFGFRSYLQHIVETKMNTFIASIIVGIMYSIWNVNISFSFDYAIYSFLYSFAFSMIIGELIRATKGRTIYIATIFHATMSFGLVFLFNEELGDVFPMKVIALSTVAVAAVYILLSIIVRAILYFFTKRNLDEVDDNNYLDHVNETSENDAQIDDVDVDEDSVQDENKTNTSTSDSSKSTTAASGVAVANRTTHDSDQQPHTDDTTKTTASTVDDKDTTSPVNEATKQNNTDLTTDVNQKKTNTENNTMYHNSDEINEQDDNTKSNDNDNNDSNNLTNSSVEASTEKVKHDSNDNDNESLKTSARYSTTRKSSAVSNAKASITEDNHVEDTSSTEANTTHATHNDATVDNDSNDKHTRSPFNLKSKRGHRR</sequence>
<keyword evidence="2" id="KW-0812">Transmembrane</keyword>
<feature type="compositionally biased region" description="Polar residues" evidence="1">
    <location>
        <begin position="354"/>
        <end position="370"/>
    </location>
</feature>
<comment type="caution">
    <text evidence="4">The sequence shown here is derived from an EMBL/GenBank/DDBJ whole genome shotgun (WGS) entry which is preliminary data.</text>
</comment>
<evidence type="ECO:0000313" key="5">
    <source>
        <dbReference type="Proteomes" id="UP000095464"/>
    </source>
</evidence>
<feature type="region of interest" description="Disordered" evidence="1">
    <location>
        <begin position="278"/>
        <end position="504"/>
    </location>
</feature>
<dbReference type="GO" id="GO:0080120">
    <property type="term" value="P:CAAX-box protein maturation"/>
    <property type="evidence" value="ECO:0007669"/>
    <property type="project" value="UniProtKB-ARBA"/>
</dbReference>
<feature type="transmembrane region" description="Helical" evidence="2">
    <location>
        <begin position="150"/>
        <end position="170"/>
    </location>
</feature>
<feature type="transmembrane region" description="Helical" evidence="2">
    <location>
        <begin position="233"/>
        <end position="256"/>
    </location>
</feature>
<proteinExistence type="predicted"/>
<feature type="compositionally biased region" description="Basic and acidic residues" evidence="1">
    <location>
        <begin position="417"/>
        <end position="426"/>
    </location>
</feature>
<keyword evidence="2" id="KW-1133">Transmembrane helix</keyword>
<dbReference type="Proteomes" id="UP000095464">
    <property type="component" value="Unassembled WGS sequence"/>
</dbReference>
<keyword evidence="2" id="KW-0472">Membrane</keyword>
<dbReference type="AlphaFoldDB" id="A0AAP7IE73"/>
<dbReference type="EMBL" id="LNPX01000019">
    <property type="protein sequence ID" value="OEK58016.1"/>
    <property type="molecule type" value="Genomic_DNA"/>
</dbReference>
<feature type="compositionally biased region" description="Low complexity" evidence="1">
    <location>
        <begin position="464"/>
        <end position="480"/>
    </location>
</feature>
<dbReference type="InterPro" id="IPR003675">
    <property type="entry name" value="Rce1/LyrA-like_dom"/>
</dbReference>
<evidence type="ECO:0000259" key="3">
    <source>
        <dbReference type="Pfam" id="PF02517"/>
    </source>
</evidence>
<feature type="domain" description="CAAX prenyl protease 2/Lysostaphin resistance protein A-like" evidence="3">
    <location>
        <begin position="120"/>
        <end position="214"/>
    </location>
</feature>
<dbReference type="Pfam" id="PF02517">
    <property type="entry name" value="Rce1-like"/>
    <property type="match status" value="1"/>
</dbReference>
<protein>
    <submittedName>
        <fullName evidence="4">Lysostaphin resistance protein A</fullName>
    </submittedName>
</protein>
<dbReference type="RefSeq" id="WP_069813255.1">
    <property type="nucleotide sequence ID" value="NZ_JARGCG010000004.1"/>
</dbReference>
<feature type="transmembrane region" description="Helical" evidence="2">
    <location>
        <begin position="12"/>
        <end position="29"/>
    </location>
</feature>
<feature type="compositionally biased region" description="Acidic residues" evidence="1">
    <location>
        <begin position="280"/>
        <end position="297"/>
    </location>
</feature>
<feature type="transmembrane region" description="Helical" evidence="2">
    <location>
        <begin position="176"/>
        <end position="195"/>
    </location>
</feature>
<gene>
    <name evidence="4" type="ORF">ASS94_05135</name>
</gene>
<feature type="compositionally biased region" description="Basic and acidic residues" evidence="1">
    <location>
        <begin position="325"/>
        <end position="339"/>
    </location>
</feature>
<feature type="transmembrane region" description="Helical" evidence="2">
    <location>
        <begin position="116"/>
        <end position="138"/>
    </location>
</feature>
<evidence type="ECO:0000313" key="4">
    <source>
        <dbReference type="EMBL" id="OEK58016.1"/>
    </source>
</evidence>
<evidence type="ECO:0000256" key="2">
    <source>
        <dbReference type="SAM" id="Phobius"/>
    </source>
</evidence>
<dbReference type="GO" id="GO:0004175">
    <property type="term" value="F:endopeptidase activity"/>
    <property type="evidence" value="ECO:0007669"/>
    <property type="project" value="UniProtKB-ARBA"/>
</dbReference>
<feature type="transmembrane region" description="Helical" evidence="2">
    <location>
        <begin position="82"/>
        <end position="104"/>
    </location>
</feature>
<evidence type="ECO:0000256" key="1">
    <source>
        <dbReference type="SAM" id="MobiDB-lite"/>
    </source>
</evidence>
<accession>A0AAP7IE73</accession>
<reference evidence="5" key="1">
    <citation type="submission" date="2015-11" db="EMBL/GenBank/DDBJ databases">
        <title>Genomic diversity of Staphylococcus saprophyticus strains from urinary tract infections, animal surfaces, and fermented foods.</title>
        <authorList>
            <person name="Wolfe B.E."/>
        </authorList>
    </citation>
    <scope>NUCLEOTIDE SEQUENCE [LARGE SCALE GENOMIC DNA]</scope>
    <source>
        <strain evidence="5">738_7</strain>
    </source>
</reference>